<dbReference type="PROSITE" id="PS50944">
    <property type="entry name" value="HTH_DTXR"/>
    <property type="match status" value="1"/>
</dbReference>
<evidence type="ECO:0000256" key="8">
    <source>
        <dbReference type="ARBA" id="ARBA00023125"/>
    </source>
</evidence>
<dbReference type="RefSeq" id="WP_105247503.1">
    <property type="nucleotide sequence ID" value="NZ_PSZM01000045.1"/>
</dbReference>
<dbReference type="GO" id="GO:0046983">
    <property type="term" value="F:protein dimerization activity"/>
    <property type="evidence" value="ECO:0007669"/>
    <property type="project" value="InterPro"/>
</dbReference>
<keyword evidence="8" id="KW-0238">DNA-binding</keyword>
<keyword evidence="11" id="KW-0464">Manganese</keyword>
<dbReference type="GO" id="GO:0003700">
    <property type="term" value="F:DNA-binding transcription factor activity"/>
    <property type="evidence" value="ECO:0007669"/>
    <property type="project" value="InterPro"/>
</dbReference>
<evidence type="ECO:0000256" key="10">
    <source>
        <dbReference type="ARBA" id="ARBA00023163"/>
    </source>
</evidence>
<dbReference type="InterPro" id="IPR001367">
    <property type="entry name" value="Fe_dep_repressor"/>
</dbReference>
<evidence type="ECO:0000256" key="12">
    <source>
        <dbReference type="ARBA" id="ARBA00025185"/>
    </source>
</evidence>
<organism evidence="15 16">
    <name type="scientific">Apibacter adventoris</name>
    <dbReference type="NCBI Taxonomy" id="1679466"/>
    <lineage>
        <taxon>Bacteria</taxon>
        <taxon>Pseudomonadati</taxon>
        <taxon>Bacteroidota</taxon>
        <taxon>Flavobacteriia</taxon>
        <taxon>Flavobacteriales</taxon>
        <taxon>Weeksellaceae</taxon>
        <taxon>Apibacter</taxon>
    </lineage>
</organism>
<dbReference type="Pfam" id="PF04023">
    <property type="entry name" value="FeoA"/>
    <property type="match status" value="1"/>
</dbReference>
<dbReference type="Gene3D" id="1.10.60.10">
    <property type="entry name" value="Iron dependent repressor, metal binding and dimerisation domain"/>
    <property type="match status" value="1"/>
</dbReference>
<comment type="similarity">
    <text evidence="2">Belongs to the DtxR/MntR family.</text>
</comment>
<keyword evidence="10" id="KW-0804">Transcription</keyword>
<dbReference type="SMART" id="SM00529">
    <property type="entry name" value="HTH_DTXR"/>
    <property type="match status" value="1"/>
</dbReference>
<dbReference type="Gene3D" id="1.10.10.10">
    <property type="entry name" value="Winged helix-like DNA-binding domain superfamily/Winged helix DNA-binding domain"/>
    <property type="match status" value="1"/>
</dbReference>
<accession>A0A2S8A8I1</accession>
<dbReference type="OrthoDB" id="9791355at2"/>
<proteinExistence type="inferred from homology"/>
<evidence type="ECO:0000256" key="7">
    <source>
        <dbReference type="ARBA" id="ARBA00023015"/>
    </source>
</evidence>
<dbReference type="Pfam" id="PF02742">
    <property type="entry name" value="Fe_dep_repr_C"/>
    <property type="match status" value="1"/>
</dbReference>
<dbReference type="SUPFAM" id="SSF46785">
    <property type="entry name" value="Winged helix' DNA-binding domain"/>
    <property type="match status" value="1"/>
</dbReference>
<keyword evidence="9" id="KW-0010">Activator</keyword>
<evidence type="ECO:0000256" key="6">
    <source>
        <dbReference type="ARBA" id="ARBA00022491"/>
    </source>
</evidence>
<comment type="caution">
    <text evidence="15">The sequence shown here is derived from an EMBL/GenBank/DDBJ whole genome shotgun (WGS) entry which is preliminary data.</text>
</comment>
<reference evidence="15 16" key="1">
    <citation type="submission" date="2018-02" db="EMBL/GenBank/DDBJ databases">
        <title>Genome sequences of Apibacter spp., gut symbionts of Asian honey bees.</title>
        <authorList>
            <person name="Kwong W.K."/>
            <person name="Steele M.I."/>
            <person name="Moran N.A."/>
        </authorList>
    </citation>
    <scope>NUCLEOTIDE SEQUENCE [LARGE SCALE GENOMIC DNA]</scope>
    <source>
        <strain evidence="16">wkB301</strain>
    </source>
</reference>
<comment type="subunit">
    <text evidence="3">Homodimer.</text>
</comment>
<dbReference type="GO" id="GO:0005737">
    <property type="term" value="C:cytoplasm"/>
    <property type="evidence" value="ECO:0007669"/>
    <property type="project" value="UniProtKB-SubCell"/>
</dbReference>
<evidence type="ECO:0000256" key="4">
    <source>
        <dbReference type="ARBA" id="ARBA00022386"/>
    </source>
</evidence>
<dbReference type="GO" id="GO:0046914">
    <property type="term" value="F:transition metal ion binding"/>
    <property type="evidence" value="ECO:0007669"/>
    <property type="project" value="InterPro"/>
</dbReference>
<comment type="subcellular location">
    <subcellularLocation>
        <location evidence="1">Cytoplasm</location>
    </subcellularLocation>
</comment>
<dbReference type="InterPro" id="IPR036390">
    <property type="entry name" value="WH_DNA-bd_sf"/>
</dbReference>
<dbReference type="Gene3D" id="2.30.30.90">
    <property type="match status" value="1"/>
</dbReference>
<evidence type="ECO:0000313" key="16">
    <source>
        <dbReference type="Proteomes" id="UP000238042"/>
    </source>
</evidence>
<evidence type="ECO:0000256" key="9">
    <source>
        <dbReference type="ARBA" id="ARBA00023159"/>
    </source>
</evidence>
<gene>
    <name evidence="15" type="ORF">C4S77_10505</name>
</gene>
<comment type="function">
    <text evidence="12">In the presence of manganese, represses expression of mntH and mntS. Up-regulates expression of mntP.</text>
</comment>
<evidence type="ECO:0000256" key="3">
    <source>
        <dbReference type="ARBA" id="ARBA00011738"/>
    </source>
</evidence>
<dbReference type="Proteomes" id="UP000238042">
    <property type="component" value="Unassembled WGS sequence"/>
</dbReference>
<evidence type="ECO:0000256" key="11">
    <source>
        <dbReference type="ARBA" id="ARBA00023211"/>
    </source>
</evidence>
<dbReference type="SUPFAM" id="SSF47979">
    <property type="entry name" value="Iron-dependent repressor protein, dimerization domain"/>
    <property type="match status" value="1"/>
</dbReference>
<dbReference type="InterPro" id="IPR022689">
    <property type="entry name" value="Iron_dep_repressor"/>
</dbReference>
<dbReference type="AlphaFoldDB" id="A0A2S8A8I1"/>
<protein>
    <recommendedName>
        <fullName evidence="4">Transcriptional regulator MntR</fullName>
    </recommendedName>
    <alternativeName>
        <fullName evidence="13">Manganese transport regulator</fullName>
    </alternativeName>
</protein>
<evidence type="ECO:0000256" key="1">
    <source>
        <dbReference type="ARBA" id="ARBA00004496"/>
    </source>
</evidence>
<keyword evidence="6" id="KW-0678">Repressor</keyword>
<sequence>MYSYVEENYLKALLTLTNEKGEVSTLALSQSLNIKMPTVNSMMKKFSEKGLVHYQSYKPFKLTEKGLKEAGLILRKHRLTEIYLVEKMGFSWEEVHEIAEQLEHVHSDKFFEKMDKLLDYPKFDPHGSPIPDVDGKLEWVHYKKLSECKVGDKVLLAAVMNSSREFLKYLNSKKLTLGLELEVIQIEEFDKSMTLKIISSNRIEVLSNLVTEKLLIKNN</sequence>
<dbReference type="InterPro" id="IPR038157">
    <property type="entry name" value="FeoA_core_dom"/>
</dbReference>
<evidence type="ECO:0000313" key="15">
    <source>
        <dbReference type="EMBL" id="PQL90872.1"/>
    </source>
</evidence>
<dbReference type="InterPro" id="IPR007167">
    <property type="entry name" value="Fe-transptr_FeoA-like"/>
</dbReference>
<evidence type="ECO:0000256" key="2">
    <source>
        <dbReference type="ARBA" id="ARBA00007871"/>
    </source>
</evidence>
<keyword evidence="16" id="KW-1185">Reference proteome</keyword>
<name>A0A2S8A8I1_9FLAO</name>
<dbReference type="InterPro" id="IPR036421">
    <property type="entry name" value="Fe_dep_repressor_sf"/>
</dbReference>
<keyword evidence="7" id="KW-0805">Transcription regulation</keyword>
<feature type="domain" description="HTH dtxR-type" evidence="14">
    <location>
        <begin position="1"/>
        <end position="63"/>
    </location>
</feature>
<dbReference type="InterPro" id="IPR050536">
    <property type="entry name" value="DtxR_MntR_Metal-Reg"/>
</dbReference>
<dbReference type="InterPro" id="IPR036388">
    <property type="entry name" value="WH-like_DNA-bd_sf"/>
</dbReference>
<evidence type="ECO:0000256" key="13">
    <source>
        <dbReference type="ARBA" id="ARBA00032593"/>
    </source>
</evidence>
<evidence type="ECO:0000256" key="5">
    <source>
        <dbReference type="ARBA" id="ARBA00022490"/>
    </source>
</evidence>
<dbReference type="PANTHER" id="PTHR33238">
    <property type="entry name" value="IRON (METAL) DEPENDENT REPRESSOR, DTXR FAMILY"/>
    <property type="match status" value="1"/>
</dbReference>
<evidence type="ECO:0000259" key="14">
    <source>
        <dbReference type="PROSITE" id="PS50944"/>
    </source>
</evidence>
<keyword evidence="5" id="KW-0963">Cytoplasm</keyword>
<dbReference type="Pfam" id="PF01325">
    <property type="entry name" value="Fe_dep_repress"/>
    <property type="match status" value="1"/>
</dbReference>
<dbReference type="InterPro" id="IPR022687">
    <property type="entry name" value="HTH_DTXR"/>
</dbReference>
<dbReference type="PANTHER" id="PTHR33238:SF11">
    <property type="entry name" value="TRANSCRIPTIONAL REGULATOR MNTR"/>
    <property type="match status" value="1"/>
</dbReference>
<dbReference type="GO" id="GO:0003677">
    <property type="term" value="F:DNA binding"/>
    <property type="evidence" value="ECO:0007669"/>
    <property type="project" value="UniProtKB-KW"/>
</dbReference>
<dbReference type="EMBL" id="PSZM01000045">
    <property type="protein sequence ID" value="PQL90872.1"/>
    <property type="molecule type" value="Genomic_DNA"/>
</dbReference>